<evidence type="ECO:0000313" key="2">
    <source>
        <dbReference type="EMBL" id="EOA94248.1"/>
    </source>
</evidence>
<reference evidence="3" key="1">
    <citation type="journal article" date="2013" name="Nat. Genet.">
        <title>The duck genome and transcriptome provide insight into an avian influenza virus reservoir species.</title>
        <authorList>
            <person name="Huang Y."/>
            <person name="Li Y."/>
            <person name="Burt D.W."/>
            <person name="Chen H."/>
            <person name="Zhang Y."/>
            <person name="Qian W."/>
            <person name="Kim H."/>
            <person name="Gan S."/>
            <person name="Zhao Y."/>
            <person name="Li J."/>
            <person name="Yi K."/>
            <person name="Feng H."/>
            <person name="Zhu P."/>
            <person name="Li B."/>
            <person name="Liu Q."/>
            <person name="Fairley S."/>
            <person name="Magor K.E."/>
            <person name="Du Z."/>
            <person name="Hu X."/>
            <person name="Goodman L."/>
            <person name="Tafer H."/>
            <person name="Vignal A."/>
            <person name="Lee T."/>
            <person name="Kim K.W."/>
            <person name="Sheng Z."/>
            <person name="An Y."/>
            <person name="Searle S."/>
            <person name="Herrero J."/>
            <person name="Groenen M.A."/>
            <person name="Crooijmans R.P."/>
            <person name="Faraut T."/>
            <person name="Cai Q."/>
            <person name="Webster R.G."/>
            <person name="Aldridge J.R."/>
            <person name="Warren W.C."/>
            <person name="Bartschat S."/>
            <person name="Kehr S."/>
            <person name="Marz M."/>
            <person name="Stadler P.F."/>
            <person name="Smith J."/>
            <person name="Kraus R.H."/>
            <person name="Zhao Y."/>
            <person name="Ren L."/>
            <person name="Fei J."/>
            <person name="Morisson M."/>
            <person name="Kaiser P."/>
            <person name="Griffin D.K."/>
            <person name="Rao M."/>
            <person name="Pitel F."/>
            <person name="Wang J."/>
            <person name="Li N."/>
        </authorList>
    </citation>
    <scope>NUCLEOTIDE SEQUENCE [LARGE SCALE GENOMIC DNA]</scope>
</reference>
<dbReference type="InterPro" id="IPR037644">
    <property type="entry name" value="MN1"/>
</dbReference>
<feature type="compositionally biased region" description="Polar residues" evidence="1">
    <location>
        <begin position="215"/>
        <end position="229"/>
    </location>
</feature>
<name>R0KM36_ANAPL</name>
<proteinExistence type="predicted"/>
<dbReference type="PANTHER" id="PTHR15821:SF0">
    <property type="entry name" value="TRANSCRIPTIONAL ACTIVATOR MN1"/>
    <property type="match status" value="1"/>
</dbReference>
<feature type="region of interest" description="Disordered" evidence="1">
    <location>
        <begin position="1"/>
        <end position="48"/>
    </location>
</feature>
<evidence type="ECO:0000313" key="3">
    <source>
        <dbReference type="Proteomes" id="UP000296049"/>
    </source>
</evidence>
<feature type="region of interest" description="Disordered" evidence="1">
    <location>
        <begin position="214"/>
        <end position="277"/>
    </location>
</feature>
<dbReference type="EMBL" id="KB744908">
    <property type="protein sequence ID" value="EOA94248.1"/>
    <property type="molecule type" value="Genomic_DNA"/>
</dbReference>
<dbReference type="Proteomes" id="UP000296049">
    <property type="component" value="Unassembled WGS sequence"/>
</dbReference>
<evidence type="ECO:0000256" key="1">
    <source>
        <dbReference type="SAM" id="MobiDB-lite"/>
    </source>
</evidence>
<dbReference type="GO" id="GO:0006355">
    <property type="term" value="P:regulation of DNA-templated transcription"/>
    <property type="evidence" value="ECO:0007669"/>
    <property type="project" value="InterPro"/>
</dbReference>
<accession>R0KM36</accession>
<feature type="compositionally biased region" description="Polar residues" evidence="1">
    <location>
        <begin position="239"/>
        <end position="261"/>
    </location>
</feature>
<keyword evidence="3" id="KW-1185">Reference proteome</keyword>
<dbReference type="AlphaFoldDB" id="R0KM36"/>
<gene>
    <name evidence="2" type="ORF">Anapl_12030</name>
</gene>
<protein>
    <submittedName>
        <fullName evidence="2">Putative tumor suppressor protein MN1</fullName>
    </submittedName>
</protein>
<feature type="compositionally biased region" description="Polar residues" evidence="1">
    <location>
        <begin position="1"/>
        <end position="11"/>
    </location>
</feature>
<sequence length="666" mass="71613">MTVKSEGSSDMQPCGGYPGKAGAGQERTGNKHQRLSRSIQDGQPMDQGSLHPAAVFSFTASFCSSIERQCFLRLKNKWTLHLPGNARAMNSSPAARGTCTQGNHRAFGTASLLLVLMERHTATRQLRCLEGQQQTEANAPNPNLQDNGPIMQNQHAQFEYPIHRLENRNMHPYTDPVFNMQHPPPQQPPNQRLQHFDAPYGGELLLGEQPDLMSSLDSGIQSVTKSDGSSPHVDFPDEVSTSYGNEDEVSSSSDNTVSKPTRSPLLGGSPKLPRGEHALLNGQKPLALGLLNTSTSTPDSYGLSTTAGAHPGTPGMEQVRTPTSTSAQDEIHPLEILQAQIQLQRQQFSISEDQPLGLKSKKGECAGQNGDSDLSSCCSEGVKGAMSTIDLDSLMAEHNSTWYLPGEKALMEGQEEDKPMVPWEKPKPPNPSKEEVLRKNEEINLLLLDTPFFWTVGRAIISRTGPDVLLSLTLASCSRGSLACTCESQGWLVLEGGEQQAASSVPLAGQQEPQQLRATAFPPQKAFKKDPVEGSLRKCENLQAHDLPPSKTSAAAQTGSHLQCLSVHCTDDVGEAKGRTAVPTWSVQTRVLATGACVRRMHLSGGAAPAPTVAVLVRWQQLNRLACEDSSADSSWSCSSSGHSVPLLSFPGTGKPGGARCSLCIE</sequence>
<dbReference type="PANTHER" id="PTHR15821">
    <property type="entry name" value="PROTEIN MN1"/>
    <property type="match status" value="1"/>
</dbReference>
<organism evidence="2 3">
    <name type="scientific">Anas platyrhynchos</name>
    <name type="common">Mallard</name>
    <name type="synonym">Anas boschas</name>
    <dbReference type="NCBI Taxonomy" id="8839"/>
    <lineage>
        <taxon>Eukaryota</taxon>
        <taxon>Metazoa</taxon>
        <taxon>Chordata</taxon>
        <taxon>Craniata</taxon>
        <taxon>Vertebrata</taxon>
        <taxon>Euteleostomi</taxon>
        <taxon>Archelosauria</taxon>
        <taxon>Archosauria</taxon>
        <taxon>Dinosauria</taxon>
        <taxon>Saurischia</taxon>
        <taxon>Theropoda</taxon>
        <taxon>Coelurosauria</taxon>
        <taxon>Aves</taxon>
        <taxon>Neognathae</taxon>
        <taxon>Galloanserae</taxon>
        <taxon>Anseriformes</taxon>
        <taxon>Anatidae</taxon>
        <taxon>Anatinae</taxon>
        <taxon>Anas</taxon>
    </lineage>
</organism>